<evidence type="ECO:0000259" key="1">
    <source>
        <dbReference type="Pfam" id="PF00174"/>
    </source>
</evidence>
<dbReference type="InterPro" id="IPR000572">
    <property type="entry name" value="OxRdtase_Mopterin-bd_dom"/>
</dbReference>
<dbReference type="HOGENOM" id="CLU_094953_1_0_2"/>
<proteinExistence type="predicted"/>
<reference evidence="2 3" key="1">
    <citation type="submission" date="2011-10" db="EMBL/GenBank/DDBJ databases">
        <title>The Improved High-Quality Draft genome of Methanoplanus limicola DSM 2279.</title>
        <authorList>
            <consortium name="US DOE Joint Genome Institute (JGI-PGF)"/>
            <person name="Lucas S."/>
            <person name="Copeland A."/>
            <person name="Lapidus A."/>
            <person name="Glavina del Rio T."/>
            <person name="Dalin E."/>
            <person name="Tice H."/>
            <person name="Bruce D."/>
            <person name="Goodwin L."/>
            <person name="Pitluck S."/>
            <person name="Peters L."/>
            <person name="Mikhailova N."/>
            <person name="Lu M."/>
            <person name="Kyrpides N."/>
            <person name="Mavromatis K."/>
            <person name="Ivanova N."/>
            <person name="Markowitz V."/>
            <person name="Cheng J.-F."/>
            <person name="Hugenholtz P."/>
            <person name="Woyke T."/>
            <person name="Wu D."/>
            <person name="Wirth R."/>
            <person name="Brambilla E.-M."/>
            <person name="Klenk H.-P."/>
            <person name="Eisen J.A."/>
        </authorList>
    </citation>
    <scope>NUCLEOTIDE SEQUENCE [LARGE SCALE GENOMIC DNA]</scope>
    <source>
        <strain evidence="2 3">DSM 2279</strain>
    </source>
</reference>
<dbReference type="Pfam" id="PF00174">
    <property type="entry name" value="Oxidored_molyb"/>
    <property type="match status" value="1"/>
</dbReference>
<dbReference type="SUPFAM" id="SSF56524">
    <property type="entry name" value="Oxidoreductase molybdopterin-binding domain"/>
    <property type="match status" value="1"/>
</dbReference>
<evidence type="ECO:0000313" key="3">
    <source>
        <dbReference type="Proteomes" id="UP000005741"/>
    </source>
</evidence>
<protein>
    <submittedName>
        <fullName evidence="2">Oxidoreductase molybdopterin binding</fullName>
    </submittedName>
</protein>
<dbReference type="CDD" id="cd00321">
    <property type="entry name" value="SO_family_Moco"/>
    <property type="match status" value="1"/>
</dbReference>
<dbReference type="PANTHER" id="PTHR43032:SF2">
    <property type="entry name" value="BLL0505 PROTEIN"/>
    <property type="match status" value="1"/>
</dbReference>
<gene>
    <name evidence="2" type="ORF">Metlim_0760</name>
</gene>
<accession>H1YWW0</accession>
<dbReference type="OrthoDB" id="24039at2157"/>
<sequence length="231" mass="26258">MRREIQIVIIAAILITAVIYAIDFAGHTGFGPYEDKNPENSRYTEIREYEGEKLSSVNDFRENSIRGPVYPDMSTYRLKISGLVKKPASYTYSEAVSGFTNHSEVTTLYCVEGWQVTILWEGISVSDLIDISGPEDQADTVIFHAYDGYTTSFPLEYITGNEIILAHSMNGISLPPERGFPFQLVAEDRWGYKWIKWVTEIELSDDGNYRGYWESRGYSDSAELDESFFGT</sequence>
<name>H1YWW0_9EURY</name>
<dbReference type="Gene3D" id="3.90.420.10">
    <property type="entry name" value="Oxidoreductase, molybdopterin-binding domain"/>
    <property type="match status" value="1"/>
</dbReference>
<feature type="domain" description="Oxidoreductase molybdopterin-binding" evidence="1">
    <location>
        <begin position="72"/>
        <end position="213"/>
    </location>
</feature>
<dbReference type="InterPro" id="IPR036374">
    <property type="entry name" value="OxRdtase_Mopterin-bd_sf"/>
</dbReference>
<dbReference type="RefSeq" id="WP_004076598.1">
    <property type="nucleotide sequence ID" value="NZ_CM001436.1"/>
</dbReference>
<dbReference type="InParanoid" id="H1YWW0"/>
<dbReference type="Proteomes" id="UP000005741">
    <property type="component" value="Chromosome"/>
</dbReference>
<dbReference type="STRING" id="937775.Metlim_0760"/>
<evidence type="ECO:0000313" key="2">
    <source>
        <dbReference type="EMBL" id="EHQ34883.1"/>
    </source>
</evidence>
<organism evidence="2 3">
    <name type="scientific">Methanoplanus limicola DSM 2279</name>
    <dbReference type="NCBI Taxonomy" id="937775"/>
    <lineage>
        <taxon>Archaea</taxon>
        <taxon>Methanobacteriati</taxon>
        <taxon>Methanobacteriota</taxon>
        <taxon>Stenosarchaea group</taxon>
        <taxon>Methanomicrobia</taxon>
        <taxon>Methanomicrobiales</taxon>
        <taxon>Methanomicrobiaceae</taxon>
        <taxon>Methanoplanus</taxon>
    </lineage>
</organism>
<dbReference type="PANTHER" id="PTHR43032">
    <property type="entry name" value="PROTEIN-METHIONINE-SULFOXIDE REDUCTASE"/>
    <property type="match status" value="1"/>
</dbReference>
<dbReference type="AlphaFoldDB" id="H1YWW0"/>
<keyword evidence="3" id="KW-1185">Reference proteome</keyword>
<dbReference type="EMBL" id="CM001436">
    <property type="protein sequence ID" value="EHQ34883.1"/>
    <property type="molecule type" value="Genomic_DNA"/>
</dbReference>